<evidence type="ECO:0000256" key="1">
    <source>
        <dbReference type="ARBA" id="ARBA00022801"/>
    </source>
</evidence>
<dbReference type="PANTHER" id="PTHR42872:SF6">
    <property type="entry name" value="PROTEIN-GLUTAMATE METHYLESTERASE_PROTEIN-GLUTAMINE GLUTAMINASE"/>
    <property type="match status" value="1"/>
</dbReference>
<dbReference type="InterPro" id="IPR000673">
    <property type="entry name" value="Sig_transdc_resp-reg_Me-estase"/>
</dbReference>
<dbReference type="EMBL" id="WPIN01000018">
    <property type="protein sequence ID" value="MVM34799.1"/>
    <property type="molecule type" value="Genomic_DNA"/>
</dbReference>
<dbReference type="GO" id="GO:0005737">
    <property type="term" value="C:cytoplasm"/>
    <property type="evidence" value="ECO:0007669"/>
    <property type="project" value="InterPro"/>
</dbReference>
<dbReference type="CDD" id="cd16433">
    <property type="entry name" value="CheB"/>
    <property type="match status" value="1"/>
</dbReference>
<comment type="caution">
    <text evidence="6">The sequence shown here is derived from an EMBL/GenBank/DDBJ whole genome shotgun (WGS) entry which is preliminary data.</text>
</comment>
<dbReference type="GO" id="GO:0008984">
    <property type="term" value="F:protein-glutamate methylesterase activity"/>
    <property type="evidence" value="ECO:0007669"/>
    <property type="project" value="UniProtKB-EC"/>
</dbReference>
<dbReference type="EC" id="3.1.1.61" evidence="2"/>
<evidence type="ECO:0000259" key="5">
    <source>
        <dbReference type="PROSITE" id="PS50122"/>
    </source>
</evidence>
<dbReference type="GO" id="GO:0000156">
    <property type="term" value="F:phosphorelay response regulator activity"/>
    <property type="evidence" value="ECO:0007669"/>
    <property type="project" value="InterPro"/>
</dbReference>
<dbReference type="GO" id="GO:0006935">
    <property type="term" value="P:chemotaxis"/>
    <property type="evidence" value="ECO:0007669"/>
    <property type="project" value="InterPro"/>
</dbReference>
<evidence type="ECO:0000313" key="7">
    <source>
        <dbReference type="Proteomes" id="UP000436006"/>
    </source>
</evidence>
<dbReference type="RefSeq" id="WP_157589616.1">
    <property type="nucleotide sequence ID" value="NZ_WPIN01000018.1"/>
</dbReference>
<sequence length="196" mass="21348">MKATHDIGIVVIGGSAGSIPVITDVLQSLPKPFSGTVILVVHRSKNTPSELYKLFLNIDESLLVCEPNDKDPVRSGYVYLAPQNYHLLIESDETFSLDYSEPVHYSRPSIDVTFESVARVYTNRVTAILLSGANRDGADGLERILLTGGAGIIQEPATADYPAMPQAAAEQNPGVRILTPDQIKTYLQTILQPIEK</sequence>
<keyword evidence="7" id="KW-1185">Reference proteome</keyword>
<dbReference type="Gene3D" id="3.40.50.180">
    <property type="entry name" value="Methylesterase CheB, C-terminal domain"/>
    <property type="match status" value="1"/>
</dbReference>
<evidence type="ECO:0000313" key="6">
    <source>
        <dbReference type="EMBL" id="MVM34799.1"/>
    </source>
</evidence>
<evidence type="ECO:0000256" key="4">
    <source>
        <dbReference type="PROSITE-ProRule" id="PRU00050"/>
    </source>
</evidence>
<dbReference type="SUPFAM" id="SSF52738">
    <property type="entry name" value="Methylesterase CheB, C-terminal domain"/>
    <property type="match status" value="1"/>
</dbReference>
<comment type="catalytic activity">
    <reaction evidence="3">
        <text>[protein]-L-glutamate 5-O-methyl ester + H2O = L-glutamyl-[protein] + methanol + H(+)</text>
        <dbReference type="Rhea" id="RHEA:23236"/>
        <dbReference type="Rhea" id="RHEA-COMP:10208"/>
        <dbReference type="Rhea" id="RHEA-COMP:10311"/>
        <dbReference type="ChEBI" id="CHEBI:15377"/>
        <dbReference type="ChEBI" id="CHEBI:15378"/>
        <dbReference type="ChEBI" id="CHEBI:17790"/>
        <dbReference type="ChEBI" id="CHEBI:29973"/>
        <dbReference type="ChEBI" id="CHEBI:82795"/>
        <dbReference type="EC" id="3.1.1.61"/>
    </reaction>
</comment>
<organism evidence="6 7">
    <name type="scientific">Spirosoma arboris</name>
    <dbReference type="NCBI Taxonomy" id="2682092"/>
    <lineage>
        <taxon>Bacteria</taxon>
        <taxon>Pseudomonadati</taxon>
        <taxon>Bacteroidota</taxon>
        <taxon>Cytophagia</taxon>
        <taxon>Cytophagales</taxon>
        <taxon>Cytophagaceae</taxon>
        <taxon>Spirosoma</taxon>
    </lineage>
</organism>
<evidence type="ECO:0000256" key="2">
    <source>
        <dbReference type="ARBA" id="ARBA00039140"/>
    </source>
</evidence>
<keyword evidence="1" id="KW-0378">Hydrolase</keyword>
<dbReference type="Pfam" id="PF01339">
    <property type="entry name" value="CheB_methylest"/>
    <property type="match status" value="1"/>
</dbReference>
<protein>
    <recommendedName>
        <fullName evidence="2">protein-glutamate methylesterase</fullName>
        <ecNumber evidence="2">3.1.1.61</ecNumber>
    </recommendedName>
</protein>
<evidence type="ECO:0000256" key="3">
    <source>
        <dbReference type="ARBA" id="ARBA00048267"/>
    </source>
</evidence>
<dbReference type="InterPro" id="IPR035909">
    <property type="entry name" value="CheB_C"/>
</dbReference>
<dbReference type="PROSITE" id="PS50122">
    <property type="entry name" value="CHEB"/>
    <property type="match status" value="1"/>
</dbReference>
<dbReference type="PANTHER" id="PTHR42872">
    <property type="entry name" value="PROTEIN-GLUTAMATE METHYLESTERASE/PROTEIN-GLUTAMINE GLUTAMINASE"/>
    <property type="match status" value="1"/>
</dbReference>
<gene>
    <name evidence="6" type="ORF">GO755_32525</name>
</gene>
<dbReference type="Proteomes" id="UP000436006">
    <property type="component" value="Unassembled WGS sequence"/>
</dbReference>
<accession>A0A7K1SLW4</accession>
<dbReference type="AlphaFoldDB" id="A0A7K1SLW4"/>
<feature type="domain" description="CheB-type methylesterase" evidence="5">
    <location>
        <begin position="9"/>
        <end position="183"/>
    </location>
</feature>
<name>A0A7K1SLW4_9BACT</name>
<proteinExistence type="predicted"/>
<reference evidence="6 7" key="1">
    <citation type="submission" date="2019-12" db="EMBL/GenBank/DDBJ databases">
        <title>Spirosoma sp. HMF4905 genome sequencing and assembly.</title>
        <authorList>
            <person name="Kang H."/>
            <person name="Cha I."/>
            <person name="Kim H."/>
            <person name="Joh K."/>
        </authorList>
    </citation>
    <scope>NUCLEOTIDE SEQUENCE [LARGE SCALE GENOMIC DNA]</scope>
    <source>
        <strain evidence="6 7">HMF4905</strain>
    </source>
</reference>
<comment type="caution">
    <text evidence="4">Lacks conserved residue(s) required for the propagation of feature annotation.</text>
</comment>